<dbReference type="AlphaFoldDB" id="A0AAE3KCI4"/>
<dbReference type="InterPro" id="IPR004682">
    <property type="entry name" value="TRAP_DctP"/>
</dbReference>
<dbReference type="NCBIfam" id="NF037995">
    <property type="entry name" value="TRAP_S1"/>
    <property type="match status" value="1"/>
</dbReference>
<dbReference type="PIRSF" id="PIRSF006470">
    <property type="entry name" value="DctB"/>
    <property type="match status" value="1"/>
</dbReference>
<protein>
    <submittedName>
        <fullName evidence="5">Tripartite ATP-independent transporter DctP family solute receptor</fullName>
    </submittedName>
</protein>
<dbReference type="PANTHER" id="PTHR33376:SF7">
    <property type="entry name" value="C4-DICARBOXYLATE-BINDING PROTEIN DCTB"/>
    <property type="match status" value="1"/>
</dbReference>
<dbReference type="GO" id="GO:0030288">
    <property type="term" value="C:outer membrane-bounded periplasmic space"/>
    <property type="evidence" value="ECO:0007669"/>
    <property type="project" value="InterPro"/>
</dbReference>
<dbReference type="PANTHER" id="PTHR33376">
    <property type="match status" value="1"/>
</dbReference>
<evidence type="ECO:0000313" key="6">
    <source>
        <dbReference type="Proteomes" id="UP001205843"/>
    </source>
</evidence>
<reference evidence="5" key="1">
    <citation type="submission" date="2022-03" db="EMBL/GenBank/DDBJ databases">
        <title>Genomic Encyclopedia of Type Strains, Phase III (KMG-III): the genomes of soil and plant-associated and newly described type strains.</title>
        <authorList>
            <person name="Whitman W."/>
        </authorList>
    </citation>
    <scope>NUCLEOTIDE SEQUENCE</scope>
    <source>
        <strain evidence="5">ANL 6-2</strain>
    </source>
</reference>
<proteinExistence type="inferred from homology"/>
<keyword evidence="3 4" id="KW-0732">Signal</keyword>
<evidence type="ECO:0000256" key="4">
    <source>
        <dbReference type="SAM" id="SignalP"/>
    </source>
</evidence>
<accession>A0AAE3KCI4</accession>
<keyword evidence="6" id="KW-1185">Reference proteome</keyword>
<name>A0AAE3KCI4_9GAMM</name>
<dbReference type="GO" id="GO:0055085">
    <property type="term" value="P:transmembrane transport"/>
    <property type="evidence" value="ECO:0007669"/>
    <property type="project" value="InterPro"/>
</dbReference>
<dbReference type="CDD" id="cd13603">
    <property type="entry name" value="PBP2_TRAP_Siap_TeaA_like"/>
    <property type="match status" value="1"/>
</dbReference>
<dbReference type="InterPro" id="IPR018389">
    <property type="entry name" value="DctP_fam"/>
</dbReference>
<evidence type="ECO:0000256" key="1">
    <source>
        <dbReference type="ARBA" id="ARBA00009023"/>
    </source>
</evidence>
<dbReference type="EMBL" id="JALJXV010000004">
    <property type="protein sequence ID" value="MCP1674988.1"/>
    <property type="molecule type" value="Genomic_DNA"/>
</dbReference>
<dbReference type="Pfam" id="PF03480">
    <property type="entry name" value="DctP"/>
    <property type="match status" value="1"/>
</dbReference>
<dbReference type="Gene3D" id="3.40.190.170">
    <property type="entry name" value="Bacterial extracellular solute-binding protein, family 7"/>
    <property type="match status" value="1"/>
</dbReference>
<dbReference type="RefSeq" id="WP_253477706.1">
    <property type="nucleotide sequence ID" value="NZ_JALJXV010000004.1"/>
</dbReference>
<evidence type="ECO:0000313" key="5">
    <source>
        <dbReference type="EMBL" id="MCP1674988.1"/>
    </source>
</evidence>
<evidence type="ECO:0000256" key="3">
    <source>
        <dbReference type="ARBA" id="ARBA00022729"/>
    </source>
</evidence>
<comment type="similarity">
    <text evidence="1">Belongs to the bacterial solute-binding protein 7 family.</text>
</comment>
<feature type="chain" id="PRO_5042080476" evidence="4">
    <location>
        <begin position="30"/>
        <end position="330"/>
    </location>
</feature>
<evidence type="ECO:0000256" key="2">
    <source>
        <dbReference type="ARBA" id="ARBA00022448"/>
    </source>
</evidence>
<dbReference type="NCBIfam" id="TIGR00787">
    <property type="entry name" value="dctP"/>
    <property type="match status" value="1"/>
</dbReference>
<keyword evidence="2" id="KW-0813">Transport</keyword>
<dbReference type="Proteomes" id="UP001205843">
    <property type="component" value="Unassembled WGS sequence"/>
</dbReference>
<dbReference type="InterPro" id="IPR038404">
    <property type="entry name" value="TRAP_DctP_sf"/>
</dbReference>
<organism evidence="5 6">
    <name type="scientific">Natronocella acetinitrilica</name>
    <dbReference type="NCBI Taxonomy" id="414046"/>
    <lineage>
        <taxon>Bacteria</taxon>
        <taxon>Pseudomonadati</taxon>
        <taxon>Pseudomonadota</taxon>
        <taxon>Gammaproteobacteria</taxon>
        <taxon>Chromatiales</taxon>
        <taxon>Ectothiorhodospiraceae</taxon>
        <taxon>Natronocella</taxon>
    </lineage>
</organism>
<comment type="caution">
    <text evidence="5">The sequence shown here is derived from an EMBL/GenBank/DDBJ whole genome shotgun (WGS) entry which is preliminary data.</text>
</comment>
<keyword evidence="5" id="KW-0675">Receptor</keyword>
<feature type="signal peptide" evidence="4">
    <location>
        <begin position="1"/>
        <end position="29"/>
    </location>
</feature>
<gene>
    <name evidence="5" type="ORF">J2T57_002126</name>
</gene>
<sequence>MDSQFFRTMRRAVVTAGLLSTGVVLQAQATNITFAHPAPTSDPSHEAIEWFAETIEERSDGEITVTIYPNGQLGEQREFIQGMQSGGINMAFVAATHLTNFSRDFAVLDLPFLVTEQEEVSDLLEGPLGEALFAQLEQINLVGVGFSEASFRGIMMRRPLDEDQSLSGKTMRVPNSEAYIQLFRALGSRPTPVAFGELYSALQQGVVDGAENLVSAYVTYDFHEVAPHFYFSNHTLGAGIFLASPTFLESLSDEHRELVMETGREAAFLHREIEAATAAALMPDAEATGATFSDFSVPESANEGLEALYEAFMAEFSPEVREALNAFLER</sequence>